<evidence type="ECO:0008006" key="5">
    <source>
        <dbReference type="Google" id="ProtNLM"/>
    </source>
</evidence>
<accession>A0ABR2KA42</accession>
<name>A0ABR2KA42_9EUKA</name>
<reference evidence="3 4" key="1">
    <citation type="submission" date="2024-04" db="EMBL/GenBank/DDBJ databases">
        <title>Tritrichomonas musculus Genome.</title>
        <authorList>
            <person name="Alves-Ferreira E."/>
            <person name="Grigg M."/>
            <person name="Lorenzi H."/>
            <person name="Galac M."/>
        </authorList>
    </citation>
    <scope>NUCLEOTIDE SEQUENCE [LARGE SCALE GENOMIC DNA]</scope>
    <source>
        <strain evidence="3 4">EAF2021</strain>
    </source>
</reference>
<evidence type="ECO:0000256" key="2">
    <source>
        <dbReference type="SAM" id="Phobius"/>
    </source>
</evidence>
<sequence length="566" mass="66488">MGNIKPIQKYSKIVKLNFLNHILYNISFNFLTIFGSYKLDQSSELFQKQVIVLVEEEDYSQKGIKNDLEMGKKLEFSFIFNNFVNSKNDDEVLHSLNFISMVVREHDVSFLEIPQINIFLNQCFQYIHDKLYLEQILICFSAFSFQSFELAENFINSHLPIFEFFFDFLFEQKNSFELIINTISRFSKMNILLHDKILSVLLDRGGFQSVLRYMIKAQINEEKVFQFSNFLYSLALYPIHQIEAFEDIFECIDTVLQSQFNSSFLRISQTVKNILYNILKPFKLINSSKVNSCTNFSHDKNNTDSNFNEQNPRNYDDRINNNNDKLDNGDLDGFNNDNNNDNDDFDERKIQYIINSFNDHFIIEYLFDKIDSNEDLIKYVCVSAGLLRYYSNINDQVDLKKIANLVYSSNDDIVICSSRCFADFCYLDPAYSLRFFNLEYFNCILKKFEIFTMEKKIDISFQIIIFSLCLPLGQLFEYCTRKSDISLISIFAQIANTKILTLLDLLLKLVLNIINYSKSVSRESEMDNDELFAVLNDIQSSDIFNEISQTRIPEMINMILYPLVSQ</sequence>
<keyword evidence="2" id="KW-1133">Transmembrane helix</keyword>
<evidence type="ECO:0000313" key="3">
    <source>
        <dbReference type="EMBL" id="KAK8887984.1"/>
    </source>
</evidence>
<organism evidence="3 4">
    <name type="scientific">Tritrichomonas musculus</name>
    <dbReference type="NCBI Taxonomy" id="1915356"/>
    <lineage>
        <taxon>Eukaryota</taxon>
        <taxon>Metamonada</taxon>
        <taxon>Parabasalia</taxon>
        <taxon>Tritrichomonadida</taxon>
        <taxon>Tritrichomonadidae</taxon>
        <taxon>Tritrichomonas</taxon>
    </lineage>
</organism>
<dbReference type="Proteomes" id="UP001470230">
    <property type="component" value="Unassembled WGS sequence"/>
</dbReference>
<keyword evidence="2" id="KW-0472">Membrane</keyword>
<evidence type="ECO:0000313" key="4">
    <source>
        <dbReference type="Proteomes" id="UP001470230"/>
    </source>
</evidence>
<evidence type="ECO:0000256" key="1">
    <source>
        <dbReference type="SAM" id="MobiDB-lite"/>
    </source>
</evidence>
<keyword evidence="4" id="KW-1185">Reference proteome</keyword>
<comment type="caution">
    <text evidence="3">The sequence shown here is derived from an EMBL/GenBank/DDBJ whole genome shotgun (WGS) entry which is preliminary data.</text>
</comment>
<proteinExistence type="predicted"/>
<feature type="transmembrane region" description="Helical" evidence="2">
    <location>
        <begin position="21"/>
        <end position="39"/>
    </location>
</feature>
<feature type="region of interest" description="Disordered" evidence="1">
    <location>
        <begin position="301"/>
        <end position="322"/>
    </location>
</feature>
<protein>
    <recommendedName>
        <fullName evidence="5">FPL domain-containing protein</fullName>
    </recommendedName>
</protein>
<keyword evidence="2" id="KW-0812">Transmembrane</keyword>
<gene>
    <name evidence="3" type="ORF">M9Y10_039044</name>
</gene>
<dbReference type="EMBL" id="JAPFFF010000006">
    <property type="protein sequence ID" value="KAK8887984.1"/>
    <property type="molecule type" value="Genomic_DNA"/>
</dbReference>